<reference evidence="6 7" key="1">
    <citation type="submission" date="2015-05" db="EMBL/GenBank/DDBJ databases">
        <title>Whole genome sequence and identification of bacterial endophytes from Costus igneus.</title>
        <authorList>
            <person name="Lee Y.P."/>
            <person name="Gan H.M."/>
            <person name="Eng W."/>
            <person name="Wheatley M.S."/>
            <person name="Caraballo A."/>
            <person name="Polter S."/>
            <person name="Savka M.A."/>
            <person name="Hudson A.O."/>
        </authorList>
    </citation>
    <scope>NUCLEOTIDE SEQUENCE [LARGE SCALE GENOMIC DNA]</scope>
    <source>
        <strain evidence="6 7">RIT379</strain>
    </source>
</reference>
<dbReference type="RefSeq" id="WP_047940739.1">
    <property type="nucleotide sequence ID" value="NZ_JBCLPU010000003.1"/>
</dbReference>
<dbReference type="PRINTS" id="PR00719">
    <property type="entry name" value="LMWPTPASE"/>
</dbReference>
<comment type="caution">
    <text evidence="6">The sequence shown here is derived from an EMBL/GenBank/DDBJ whole genome shotgun (WGS) entry which is preliminary data.</text>
</comment>
<dbReference type="AlphaFoldDB" id="A0A0J1LET1"/>
<evidence type="ECO:0000256" key="4">
    <source>
        <dbReference type="PIRSR" id="PIRSR617867-1"/>
    </source>
</evidence>
<dbReference type="SUPFAM" id="SSF52788">
    <property type="entry name" value="Phosphotyrosine protein phosphatases I"/>
    <property type="match status" value="1"/>
</dbReference>
<comment type="similarity">
    <text evidence="1">Belongs to the low molecular weight phosphotyrosine protein phosphatase family.</text>
</comment>
<keyword evidence="3" id="KW-0904">Protein phosphatase</keyword>
<dbReference type="CDD" id="cd16344">
    <property type="entry name" value="LMWPAP"/>
    <property type="match status" value="1"/>
</dbReference>
<dbReference type="Pfam" id="PF01451">
    <property type="entry name" value="LMWPc"/>
    <property type="match status" value="1"/>
</dbReference>
<feature type="active site" evidence="4">
    <location>
        <position position="15"/>
    </location>
</feature>
<feature type="active site" description="Proton donor" evidence="4">
    <location>
        <position position="118"/>
    </location>
</feature>
<dbReference type="Gene3D" id="3.40.50.2300">
    <property type="match status" value="1"/>
</dbReference>
<evidence type="ECO:0000313" key="6">
    <source>
        <dbReference type="EMBL" id="KLV27420.1"/>
    </source>
</evidence>
<feature type="active site" description="Nucleophile" evidence="4">
    <location>
        <position position="9"/>
    </location>
</feature>
<dbReference type="PANTHER" id="PTHR11717">
    <property type="entry name" value="LOW MOLECULAR WEIGHT PROTEIN TYROSINE PHOSPHATASE"/>
    <property type="match status" value="1"/>
</dbReference>
<protein>
    <submittedName>
        <fullName evidence="6">Phosphatase</fullName>
    </submittedName>
</protein>
<keyword evidence="7" id="KW-1185">Reference proteome</keyword>
<evidence type="ECO:0000256" key="2">
    <source>
        <dbReference type="ARBA" id="ARBA00022801"/>
    </source>
</evidence>
<evidence type="ECO:0000259" key="5">
    <source>
        <dbReference type="SMART" id="SM00226"/>
    </source>
</evidence>
<dbReference type="SMART" id="SM00226">
    <property type="entry name" value="LMWPc"/>
    <property type="match status" value="1"/>
</dbReference>
<evidence type="ECO:0000256" key="1">
    <source>
        <dbReference type="ARBA" id="ARBA00011063"/>
    </source>
</evidence>
<dbReference type="InterPro" id="IPR036196">
    <property type="entry name" value="Ptyr_pPase_sf"/>
</dbReference>
<dbReference type="InterPro" id="IPR017867">
    <property type="entry name" value="Tyr_phospatase_low_mol_wt"/>
</dbReference>
<dbReference type="Proteomes" id="UP000036045">
    <property type="component" value="Unassembled WGS sequence"/>
</dbReference>
<keyword evidence="2" id="KW-0378">Hydrolase</keyword>
<dbReference type="PANTHER" id="PTHR11717:SF31">
    <property type="entry name" value="LOW MOLECULAR WEIGHT PROTEIN-TYROSINE-PHOSPHATASE ETP-RELATED"/>
    <property type="match status" value="1"/>
</dbReference>
<dbReference type="InterPro" id="IPR050438">
    <property type="entry name" value="LMW_PTPase"/>
</dbReference>
<evidence type="ECO:0000313" key="7">
    <source>
        <dbReference type="Proteomes" id="UP000036045"/>
    </source>
</evidence>
<dbReference type="PATRIC" id="fig|1397.4.peg.2987"/>
<dbReference type="InterPro" id="IPR023485">
    <property type="entry name" value="Ptyr_pPase"/>
</dbReference>
<gene>
    <name evidence="6" type="ORF">ABW02_04475</name>
</gene>
<proteinExistence type="inferred from homology"/>
<feature type="domain" description="Phosphotyrosine protein phosphatase I" evidence="5">
    <location>
        <begin position="3"/>
        <end position="144"/>
    </location>
</feature>
<dbReference type="OrthoDB" id="9784339at2"/>
<sequence length="150" mass="16791">MMIRILFVCTGNTCRSPMAEAILKHKFASEVEVKSAGVYAVDGSAASLQAQEVLSEKGIQHNHSSTMVTKELIDWANYIFTMTKGHKNMLVSAYPSSIEKTFTIKEYAEDDPDGDVSDPFGGPVSIYRDTYEELEILIDKIMEKITKSEW</sequence>
<name>A0A0J1LET1_NIACI</name>
<dbReference type="GO" id="GO:0004725">
    <property type="term" value="F:protein tyrosine phosphatase activity"/>
    <property type="evidence" value="ECO:0007669"/>
    <property type="project" value="InterPro"/>
</dbReference>
<dbReference type="EMBL" id="LDPH01000003">
    <property type="protein sequence ID" value="KLV27420.1"/>
    <property type="molecule type" value="Genomic_DNA"/>
</dbReference>
<evidence type="ECO:0000256" key="3">
    <source>
        <dbReference type="ARBA" id="ARBA00022912"/>
    </source>
</evidence>
<organism evidence="6 7">
    <name type="scientific">Niallia circulans</name>
    <name type="common">Bacillus circulans</name>
    <dbReference type="NCBI Taxonomy" id="1397"/>
    <lineage>
        <taxon>Bacteria</taxon>
        <taxon>Bacillati</taxon>
        <taxon>Bacillota</taxon>
        <taxon>Bacilli</taxon>
        <taxon>Bacillales</taxon>
        <taxon>Bacillaceae</taxon>
        <taxon>Niallia</taxon>
    </lineage>
</organism>
<accession>A0A0J1LET1</accession>